<evidence type="ECO:0000313" key="3">
    <source>
        <dbReference type="Proteomes" id="UP000013988"/>
    </source>
</evidence>
<keyword evidence="3" id="KW-1185">Reference proteome</keyword>
<dbReference type="AlphaFoldDB" id="R9CEA4"/>
<keyword evidence="1" id="KW-0472">Membrane</keyword>
<gene>
    <name evidence="2" type="ORF">A500_03636</name>
</gene>
<reference evidence="2 3" key="1">
    <citation type="submission" date="2013-03" db="EMBL/GenBank/DDBJ databases">
        <title>Whole genome shotgun sequencing of Clostridium sartagoforme AAU1.</title>
        <authorList>
            <person name="Joshi C.G."/>
            <person name="Duggirala S.M."/>
            <person name="Nathani N.M."/>
            <person name="Bhatt V.D."/>
            <person name="Patel A.K."/>
            <person name="Pandya P.R."/>
            <person name="KaPatel J.A."/>
        </authorList>
    </citation>
    <scope>NUCLEOTIDE SEQUENCE [LARGE SCALE GENOMIC DNA]</scope>
    <source>
        <strain evidence="2 3">AAU1</strain>
    </source>
</reference>
<name>R9CEA4_9CLOT</name>
<dbReference type="PATRIC" id="fig|1202534.3.peg.724"/>
<evidence type="ECO:0000256" key="1">
    <source>
        <dbReference type="SAM" id="Phobius"/>
    </source>
</evidence>
<proteinExistence type="predicted"/>
<organism evidence="2 3">
    <name type="scientific">Clostridium sartagoforme AAU1</name>
    <dbReference type="NCBI Taxonomy" id="1202534"/>
    <lineage>
        <taxon>Bacteria</taxon>
        <taxon>Bacillati</taxon>
        <taxon>Bacillota</taxon>
        <taxon>Clostridia</taxon>
        <taxon>Eubacteriales</taxon>
        <taxon>Clostridiaceae</taxon>
        <taxon>Clostridium</taxon>
    </lineage>
</organism>
<keyword evidence="1" id="KW-0812">Transmembrane</keyword>
<feature type="transmembrane region" description="Helical" evidence="1">
    <location>
        <begin position="174"/>
        <end position="192"/>
    </location>
</feature>
<accession>R9CEA4</accession>
<feature type="transmembrane region" description="Helical" evidence="1">
    <location>
        <begin position="6"/>
        <end position="29"/>
    </location>
</feature>
<feature type="transmembrane region" description="Helical" evidence="1">
    <location>
        <begin position="204"/>
        <end position="223"/>
    </location>
</feature>
<keyword evidence="1" id="KW-1133">Transmembrane helix</keyword>
<dbReference type="RefSeq" id="WP_016206201.1">
    <property type="nucleotide sequence ID" value="NZ_ASRV01000038.1"/>
</dbReference>
<feature type="transmembrane region" description="Helical" evidence="1">
    <location>
        <begin position="109"/>
        <end position="131"/>
    </location>
</feature>
<protein>
    <submittedName>
        <fullName evidence="2">Uncharacterized protein</fullName>
    </submittedName>
</protein>
<feature type="transmembrane region" description="Helical" evidence="1">
    <location>
        <begin position="235"/>
        <end position="260"/>
    </location>
</feature>
<sequence>MELLKDLIITTVLEIVYFIGSIVIVGFILGFFRTKSIKNFYGAIGRKSIYITGFIGVPIHELSHALAAVIFKHKISKIKLFQPNNEDGTLGYVKHTYNPLSIYQQIGNFFIGIAPILGGIFSIGILMYFLIPNIYNEFRLTMLSSINEMNLINLISTFKALVKLIFTLDNFTNIRFIVFLFLAICISSHISLSKADIKGASKGIFSMFFALMILNLLGITKYISLSMIISYNMFIINILFIAIIFSLITYGISLIIKLIFKVYLNS</sequence>
<dbReference type="EMBL" id="ASRV01000038">
    <property type="protein sequence ID" value="EOR27608.1"/>
    <property type="molecule type" value="Genomic_DNA"/>
</dbReference>
<dbReference type="OrthoDB" id="258743at2"/>
<comment type="caution">
    <text evidence="2">The sequence shown here is derived from an EMBL/GenBank/DDBJ whole genome shotgun (WGS) entry which is preliminary data.</text>
</comment>
<feature type="transmembrane region" description="Helical" evidence="1">
    <location>
        <begin position="49"/>
        <end position="71"/>
    </location>
</feature>
<dbReference type="Proteomes" id="UP000013988">
    <property type="component" value="Unassembled WGS sequence"/>
</dbReference>
<evidence type="ECO:0000313" key="2">
    <source>
        <dbReference type="EMBL" id="EOR27608.1"/>
    </source>
</evidence>